<reference evidence="2 3" key="1">
    <citation type="submission" date="2020-04" db="EMBL/GenBank/DDBJ databases">
        <authorList>
            <person name="Hitch T.C.A."/>
            <person name="Wylensek D."/>
            <person name="Clavel T."/>
        </authorList>
    </citation>
    <scope>NUCLEOTIDE SEQUENCE [LARGE SCALE GENOMIC DNA]</scope>
    <source>
        <strain evidence="2 3">WB01_D5_05</strain>
    </source>
</reference>
<dbReference type="NCBIfam" id="TIGR02118">
    <property type="entry name" value="EthD family reductase"/>
    <property type="match status" value="1"/>
</dbReference>
<accession>A0A848D1Q1</accession>
<dbReference type="EMBL" id="JABAGO010000031">
    <property type="protein sequence ID" value="NME99580.1"/>
    <property type="molecule type" value="Genomic_DNA"/>
</dbReference>
<protein>
    <submittedName>
        <fullName evidence="2">EthD family reductase</fullName>
    </submittedName>
</protein>
<dbReference type="SUPFAM" id="SSF54909">
    <property type="entry name" value="Dimeric alpha+beta barrel"/>
    <property type="match status" value="1"/>
</dbReference>
<feature type="domain" description="EthD" evidence="1">
    <location>
        <begin position="15"/>
        <end position="88"/>
    </location>
</feature>
<name>A0A848D1Q1_ANEAE</name>
<dbReference type="AlphaFoldDB" id="A0A848D1Q1"/>
<dbReference type="RefSeq" id="WP_021622794.1">
    <property type="nucleotide sequence ID" value="NZ_CABKST010000189.1"/>
</dbReference>
<gene>
    <name evidence="2" type="ORF">HF838_15175</name>
</gene>
<dbReference type="Gene3D" id="3.30.70.100">
    <property type="match status" value="1"/>
</dbReference>
<dbReference type="GeneID" id="92840180"/>
<organism evidence="2 3">
    <name type="scientific">Aneurinibacillus aneurinilyticus</name>
    <name type="common">Bacillus aneurinolyticus</name>
    <dbReference type="NCBI Taxonomy" id="1391"/>
    <lineage>
        <taxon>Bacteria</taxon>
        <taxon>Bacillati</taxon>
        <taxon>Bacillota</taxon>
        <taxon>Bacilli</taxon>
        <taxon>Bacillales</taxon>
        <taxon>Paenibacillaceae</taxon>
        <taxon>Aneurinibacillus group</taxon>
        <taxon>Aneurinibacillus</taxon>
    </lineage>
</organism>
<evidence type="ECO:0000313" key="3">
    <source>
        <dbReference type="Proteomes" id="UP000561326"/>
    </source>
</evidence>
<dbReference type="PANTHER" id="PTHR40260:SF2">
    <property type="entry name" value="BLR8190 PROTEIN"/>
    <property type="match status" value="1"/>
</dbReference>
<dbReference type="Pfam" id="PF07110">
    <property type="entry name" value="EthD"/>
    <property type="match status" value="1"/>
</dbReference>
<sequence>MVKLVAIYRKPENIETFDEHYFNVHAPLVEKMPGLKKLEVNKVYGSPMGESNLHLLAEMYFDNKEALNAAMTSPEGKAAAKDLMGFAGKIVSMHFAEVL</sequence>
<dbReference type="OrthoDB" id="5294870at2"/>
<evidence type="ECO:0000259" key="1">
    <source>
        <dbReference type="Pfam" id="PF07110"/>
    </source>
</evidence>
<dbReference type="InterPro" id="IPR009799">
    <property type="entry name" value="EthD_dom"/>
</dbReference>
<dbReference type="GO" id="GO:0016491">
    <property type="term" value="F:oxidoreductase activity"/>
    <property type="evidence" value="ECO:0007669"/>
    <property type="project" value="InterPro"/>
</dbReference>
<dbReference type="InterPro" id="IPR011008">
    <property type="entry name" value="Dimeric_a/b-barrel"/>
</dbReference>
<dbReference type="PANTHER" id="PTHR40260">
    <property type="entry name" value="BLR8190 PROTEIN"/>
    <property type="match status" value="1"/>
</dbReference>
<dbReference type="Proteomes" id="UP000561326">
    <property type="component" value="Unassembled WGS sequence"/>
</dbReference>
<comment type="caution">
    <text evidence="2">The sequence shown here is derived from an EMBL/GenBank/DDBJ whole genome shotgun (WGS) entry which is preliminary data.</text>
</comment>
<proteinExistence type="predicted"/>
<evidence type="ECO:0000313" key="2">
    <source>
        <dbReference type="EMBL" id="NME99580.1"/>
    </source>
</evidence>